<organism evidence="1 2">
    <name type="scientific">Diphasiastrum complanatum</name>
    <name type="common">Issler's clubmoss</name>
    <name type="synonym">Lycopodium complanatum</name>
    <dbReference type="NCBI Taxonomy" id="34168"/>
    <lineage>
        <taxon>Eukaryota</taxon>
        <taxon>Viridiplantae</taxon>
        <taxon>Streptophyta</taxon>
        <taxon>Embryophyta</taxon>
        <taxon>Tracheophyta</taxon>
        <taxon>Lycopodiopsida</taxon>
        <taxon>Lycopodiales</taxon>
        <taxon>Lycopodiaceae</taxon>
        <taxon>Lycopodioideae</taxon>
        <taxon>Diphasiastrum</taxon>
    </lineage>
</organism>
<evidence type="ECO:0000313" key="1">
    <source>
        <dbReference type="EMBL" id="KAJ7558515.1"/>
    </source>
</evidence>
<protein>
    <submittedName>
        <fullName evidence="1">Uncharacterized protein</fullName>
    </submittedName>
</protein>
<comment type="caution">
    <text evidence="1">The sequence shown here is derived from an EMBL/GenBank/DDBJ whole genome shotgun (WGS) entry which is preliminary data.</text>
</comment>
<sequence>MGMNVLFCERYSESISRSNCAYGKERTSYKGCEPASSRWFTIHSSADTCSVSYDYGMIPRNFWAVRIMQSRKLTFGLRCMLLFSSVHMIHCFSFEVKMYLT</sequence>
<evidence type="ECO:0000313" key="2">
    <source>
        <dbReference type="Proteomes" id="UP001162992"/>
    </source>
</evidence>
<keyword evidence="2" id="KW-1185">Reference proteome</keyword>
<reference evidence="2" key="1">
    <citation type="journal article" date="2024" name="Proc. Natl. Acad. Sci. U.S.A.">
        <title>Extraordinary preservation of gene collinearity over three hundred million years revealed in homosporous lycophytes.</title>
        <authorList>
            <person name="Li C."/>
            <person name="Wickell D."/>
            <person name="Kuo L.Y."/>
            <person name="Chen X."/>
            <person name="Nie B."/>
            <person name="Liao X."/>
            <person name="Peng D."/>
            <person name="Ji J."/>
            <person name="Jenkins J."/>
            <person name="Williams M."/>
            <person name="Shu S."/>
            <person name="Plott C."/>
            <person name="Barry K."/>
            <person name="Rajasekar S."/>
            <person name="Grimwood J."/>
            <person name="Han X."/>
            <person name="Sun S."/>
            <person name="Hou Z."/>
            <person name="He W."/>
            <person name="Dai G."/>
            <person name="Sun C."/>
            <person name="Schmutz J."/>
            <person name="Leebens-Mack J.H."/>
            <person name="Li F.W."/>
            <person name="Wang L."/>
        </authorList>
    </citation>
    <scope>NUCLEOTIDE SEQUENCE [LARGE SCALE GENOMIC DNA]</scope>
    <source>
        <strain evidence="2">cv. PW_Plant_1</strain>
    </source>
</reference>
<gene>
    <name evidence="1" type="ORF">O6H91_04G043900</name>
</gene>
<proteinExistence type="predicted"/>
<dbReference type="EMBL" id="CM055095">
    <property type="protein sequence ID" value="KAJ7558515.1"/>
    <property type="molecule type" value="Genomic_DNA"/>
</dbReference>
<dbReference type="Proteomes" id="UP001162992">
    <property type="component" value="Chromosome 4"/>
</dbReference>
<accession>A0ACC2DWP8</accession>
<name>A0ACC2DWP8_DIPCM</name>